<evidence type="ECO:0000256" key="1">
    <source>
        <dbReference type="SAM" id="SignalP"/>
    </source>
</evidence>
<keyword evidence="3" id="KW-1185">Reference proteome</keyword>
<keyword evidence="1" id="KW-0732">Signal</keyword>
<proteinExistence type="predicted"/>
<dbReference type="Proteomes" id="UP000554965">
    <property type="component" value="Unassembled WGS sequence"/>
</dbReference>
<evidence type="ECO:0000313" key="3">
    <source>
        <dbReference type="Proteomes" id="UP000554965"/>
    </source>
</evidence>
<dbReference type="RefSeq" id="WP_186242161.1">
    <property type="nucleotide sequence ID" value="NZ_OCTY01000002.1"/>
</dbReference>
<dbReference type="EMBL" id="OCTY01000002">
    <property type="protein sequence ID" value="SOJ54047.1"/>
    <property type="molecule type" value="Genomic_DNA"/>
</dbReference>
<dbReference type="AlphaFoldDB" id="A0A7Z7IIL1"/>
<sequence>MTLQRLARAALAALIGVAALLGSSGVAQADPTDDAFPEIIDDLLIIIPGLTQDPRALNPGIKGGPQRDWGGIGMYCQNRNVTCKKMGF</sequence>
<evidence type="ECO:0008006" key="4">
    <source>
        <dbReference type="Google" id="ProtNLM"/>
    </source>
</evidence>
<feature type="chain" id="PRO_5031325683" description="DUF732 domain-containing protein" evidence="1">
    <location>
        <begin position="30"/>
        <end position="88"/>
    </location>
</feature>
<protein>
    <recommendedName>
        <fullName evidence="4">DUF732 domain-containing protein</fullName>
    </recommendedName>
</protein>
<organism evidence="2 3">
    <name type="scientific">Mycobacterium simulans</name>
    <dbReference type="NCBI Taxonomy" id="627089"/>
    <lineage>
        <taxon>Bacteria</taxon>
        <taxon>Bacillati</taxon>
        <taxon>Actinomycetota</taxon>
        <taxon>Actinomycetes</taxon>
        <taxon>Mycobacteriales</taxon>
        <taxon>Mycobacteriaceae</taxon>
        <taxon>Mycobacterium</taxon>
    </lineage>
</organism>
<accession>A0A7Z7IIL1</accession>
<evidence type="ECO:0000313" key="2">
    <source>
        <dbReference type="EMBL" id="SOJ54047.1"/>
    </source>
</evidence>
<feature type="signal peptide" evidence="1">
    <location>
        <begin position="1"/>
        <end position="29"/>
    </location>
</feature>
<reference evidence="2 3" key="1">
    <citation type="submission" date="2017-10" db="EMBL/GenBank/DDBJ databases">
        <authorList>
            <consortium name="Urmite Genomes"/>
        </authorList>
    </citation>
    <scope>NUCLEOTIDE SEQUENCE [LARGE SCALE GENOMIC DNA]</scope>
    <source>
        <strain evidence="2 3">FB-527</strain>
    </source>
</reference>
<comment type="caution">
    <text evidence="2">The sequence shown here is derived from an EMBL/GenBank/DDBJ whole genome shotgun (WGS) entry which is preliminary data.</text>
</comment>
<gene>
    <name evidence="2" type="ORF">MSIMFB_01544</name>
</gene>
<name>A0A7Z7IIL1_9MYCO</name>